<gene>
    <name evidence="1" type="ORF">SAMN05421640_3635</name>
</gene>
<sequence length="311" mass="35705">MVLYLTFLSLSYKISFLEYLYEGKLKVISNILTELRSTYQLILVSFLILSCSSSTTEESSERRTIDSLYSSDMSYLALLNSEDKRYILTILQDTLHILDSTIASEGYHTPLINMSWSDLALTVKVDNDFGDNIRELKFDYSSNYTPKKDPKTKISQITLTDKIYLSGSERHFNNSENCEFYFPCDCCMGKLLFTSASNYMLVNYCMSDFVVTKGTYEMRDGSITLNSDGSRIDVKYNYEREANPDAKPAFFVEGSTTSGYQLNYRIDTCTRTMLVSERDNGTFIAIETDLQLTDELEHLKEFQLAELLELK</sequence>
<name>A0A239M4M1_EKHLU</name>
<protein>
    <submittedName>
        <fullName evidence="1">Uncharacterized protein</fullName>
    </submittedName>
</protein>
<accession>A0A239M4M1</accession>
<proteinExistence type="predicted"/>
<dbReference type="EMBL" id="FZPD01000007">
    <property type="protein sequence ID" value="SNT37797.1"/>
    <property type="molecule type" value="Genomic_DNA"/>
</dbReference>
<organism evidence="1 2">
    <name type="scientific">Ekhidna lutea</name>
    <dbReference type="NCBI Taxonomy" id="447679"/>
    <lineage>
        <taxon>Bacteria</taxon>
        <taxon>Pseudomonadati</taxon>
        <taxon>Bacteroidota</taxon>
        <taxon>Cytophagia</taxon>
        <taxon>Cytophagales</taxon>
        <taxon>Reichenbachiellaceae</taxon>
        <taxon>Ekhidna</taxon>
    </lineage>
</organism>
<reference evidence="1 2" key="1">
    <citation type="submission" date="2017-06" db="EMBL/GenBank/DDBJ databases">
        <authorList>
            <person name="Kim H.J."/>
            <person name="Triplett B.A."/>
        </authorList>
    </citation>
    <scope>NUCLEOTIDE SEQUENCE [LARGE SCALE GENOMIC DNA]</scope>
    <source>
        <strain evidence="1 2">DSM 19307</strain>
    </source>
</reference>
<dbReference type="AlphaFoldDB" id="A0A239M4M1"/>
<dbReference type="Proteomes" id="UP000198393">
    <property type="component" value="Unassembled WGS sequence"/>
</dbReference>
<keyword evidence="2" id="KW-1185">Reference proteome</keyword>
<evidence type="ECO:0000313" key="1">
    <source>
        <dbReference type="EMBL" id="SNT37797.1"/>
    </source>
</evidence>
<evidence type="ECO:0000313" key="2">
    <source>
        <dbReference type="Proteomes" id="UP000198393"/>
    </source>
</evidence>